<dbReference type="SUPFAM" id="SSF54909">
    <property type="entry name" value="Dimeric alpha+beta barrel"/>
    <property type="match status" value="2"/>
</dbReference>
<proteinExistence type="inferred from homology"/>
<comment type="caution">
    <text evidence="3">The sequence shown here is derived from an EMBL/GenBank/DDBJ whole genome shotgun (WGS) entry which is preliminary data.</text>
</comment>
<evidence type="ECO:0000313" key="4">
    <source>
        <dbReference type="Proteomes" id="UP000076078"/>
    </source>
</evidence>
<dbReference type="Pfam" id="PF07978">
    <property type="entry name" value="NIPSNAP"/>
    <property type="match status" value="2"/>
</dbReference>
<reference evidence="3 4" key="1">
    <citation type="submission" date="2015-12" db="EMBL/GenBank/DDBJ databases">
        <title>Dictyostelia acquired genes for synthesis and detection of signals that induce cell-type specialization by lateral gene transfer from prokaryotes.</title>
        <authorList>
            <person name="Gloeckner G."/>
            <person name="Schaap P."/>
        </authorList>
    </citation>
    <scope>NUCLEOTIDE SEQUENCE [LARGE SCALE GENOMIC DNA]</scope>
    <source>
        <strain evidence="3 4">TK</strain>
    </source>
</reference>
<evidence type="ECO:0000259" key="2">
    <source>
        <dbReference type="Pfam" id="PF07978"/>
    </source>
</evidence>
<dbReference type="GO" id="GO:0000423">
    <property type="term" value="P:mitophagy"/>
    <property type="evidence" value="ECO:0007669"/>
    <property type="project" value="UniProtKB-ARBA"/>
</dbReference>
<dbReference type="OrthoDB" id="10262843at2759"/>
<dbReference type="InterPro" id="IPR012577">
    <property type="entry name" value="NIPSNAP"/>
</dbReference>
<feature type="domain" description="NIPSNAP" evidence="2">
    <location>
        <begin position="143"/>
        <end position="236"/>
    </location>
</feature>
<dbReference type="InterPro" id="IPR051557">
    <property type="entry name" value="NipSnap_domain"/>
</dbReference>
<dbReference type="InterPro" id="IPR011008">
    <property type="entry name" value="Dimeric_a/b-barrel"/>
</dbReference>
<dbReference type="InParanoid" id="A0A151ZCF3"/>
<keyword evidence="4" id="KW-1185">Reference proteome</keyword>
<dbReference type="PANTHER" id="PTHR21017:SF17">
    <property type="entry name" value="PROTEIN NIPSNAP"/>
    <property type="match status" value="1"/>
</dbReference>
<feature type="domain" description="NIPSNAP" evidence="2">
    <location>
        <begin position="28"/>
        <end position="127"/>
    </location>
</feature>
<dbReference type="Proteomes" id="UP000076078">
    <property type="component" value="Unassembled WGS sequence"/>
</dbReference>
<dbReference type="FunCoup" id="A0A151ZCF3">
    <property type="interactions" value="117"/>
</dbReference>
<dbReference type="OMA" id="REKSWSV"/>
<dbReference type="Gene3D" id="3.30.70.100">
    <property type="match status" value="2"/>
</dbReference>
<protein>
    <recommendedName>
        <fullName evidence="2">NIPSNAP domain-containing protein</fullName>
    </recommendedName>
</protein>
<gene>
    <name evidence="3" type="ORF">DLAC_07399</name>
</gene>
<dbReference type="GO" id="GO:0005739">
    <property type="term" value="C:mitochondrion"/>
    <property type="evidence" value="ECO:0007669"/>
    <property type="project" value="TreeGrafter"/>
</dbReference>
<dbReference type="AlphaFoldDB" id="A0A151ZCF3"/>
<dbReference type="EMBL" id="LODT01000034">
    <property type="protein sequence ID" value="KYQ91627.1"/>
    <property type="molecule type" value="Genomic_DNA"/>
</dbReference>
<dbReference type="STRING" id="361077.A0A151ZCF3"/>
<dbReference type="PANTHER" id="PTHR21017">
    <property type="entry name" value="NIPSNAP-RELATED"/>
    <property type="match status" value="1"/>
</dbReference>
<evidence type="ECO:0000256" key="1">
    <source>
        <dbReference type="ARBA" id="ARBA00005291"/>
    </source>
</evidence>
<name>A0A151ZCF3_TIELA</name>
<sequence length="241" mass="28599">MIKNLVFNVNTSNLFRYYSTKSSGTKCYELRTYLVKPEKYGEFIGLCKEHMHMRVKHSPLLGYWASELGDGLNQVVHLWEYESLDERANIRETLAKDKDWNEKFMNKMRPLLVKQENMVLREFPWAPFKKISQEQMDSNKVWELRMYQTKPGQVNNWAAEFQKGYPERKKFSEPVGVFYSEFGALNTVVHLWPYKSFEDRFRIRGEALGSQVWVNTVNETMKLIDTMKNQTMLPVNLNLNK</sequence>
<evidence type="ECO:0000313" key="3">
    <source>
        <dbReference type="EMBL" id="KYQ91627.1"/>
    </source>
</evidence>
<accession>A0A151ZCF3</accession>
<comment type="similarity">
    <text evidence="1">Belongs to the NipSnap family.</text>
</comment>
<organism evidence="3 4">
    <name type="scientific">Tieghemostelium lacteum</name>
    <name type="common">Slime mold</name>
    <name type="synonym">Dictyostelium lacteum</name>
    <dbReference type="NCBI Taxonomy" id="361077"/>
    <lineage>
        <taxon>Eukaryota</taxon>
        <taxon>Amoebozoa</taxon>
        <taxon>Evosea</taxon>
        <taxon>Eumycetozoa</taxon>
        <taxon>Dictyostelia</taxon>
        <taxon>Dictyosteliales</taxon>
        <taxon>Raperosteliaceae</taxon>
        <taxon>Tieghemostelium</taxon>
    </lineage>
</organism>